<name>A0A067LUH9_BOTB1</name>
<dbReference type="GO" id="GO:0004725">
    <property type="term" value="F:protein tyrosine phosphatase activity"/>
    <property type="evidence" value="ECO:0007669"/>
    <property type="project" value="UniProtKB-EC"/>
</dbReference>
<sequence length="161" mass="16987">MCRSELAARKDILEHGKSAPALSIPGSAIGAGAAANVDSEEATGSEALMDVSTKEAAPSRPTSLPSTSPSQQTALIDKIHTAQANSSPILTSQCSGYFVQPLTWMQPIIDQGESSGKITCPNRKCGAKLGNFDWAGMKCSCKVWVTPGFCLNRSKVDEIWS</sequence>
<dbReference type="HOGENOM" id="CLU_1643419_0_0_1"/>
<dbReference type="STRING" id="930990.A0A067LUH9"/>
<dbReference type="GO" id="GO:0005634">
    <property type="term" value="C:nucleus"/>
    <property type="evidence" value="ECO:0007669"/>
    <property type="project" value="TreeGrafter"/>
</dbReference>
<dbReference type="PANTHER" id="PTHR45848:SF4">
    <property type="entry name" value="DUAL SPECIFICITY PROTEIN PHOSPHATASE 12"/>
    <property type="match status" value="1"/>
</dbReference>
<evidence type="ECO:0000256" key="3">
    <source>
        <dbReference type="ARBA" id="ARBA00022801"/>
    </source>
</evidence>
<evidence type="ECO:0000313" key="6">
    <source>
        <dbReference type="EMBL" id="KDQ06769.1"/>
    </source>
</evidence>
<protein>
    <recommendedName>
        <fullName evidence="2">protein-tyrosine-phosphatase</fullName>
        <ecNumber evidence="2">3.1.3.48</ecNumber>
    </recommendedName>
</protein>
<feature type="compositionally biased region" description="Low complexity" evidence="5">
    <location>
        <begin position="56"/>
        <end position="73"/>
    </location>
</feature>
<dbReference type="PANTHER" id="PTHR45848">
    <property type="entry name" value="DUAL SPECIFICITY PROTEIN PHOSPHATASE 12 FAMILY MEMBER"/>
    <property type="match status" value="1"/>
</dbReference>
<dbReference type="EMBL" id="KL198124">
    <property type="protein sequence ID" value="KDQ06769.1"/>
    <property type="molecule type" value="Genomic_DNA"/>
</dbReference>
<organism evidence="6 7">
    <name type="scientific">Botryobasidium botryosum (strain FD-172 SS1)</name>
    <dbReference type="NCBI Taxonomy" id="930990"/>
    <lineage>
        <taxon>Eukaryota</taxon>
        <taxon>Fungi</taxon>
        <taxon>Dikarya</taxon>
        <taxon>Basidiomycota</taxon>
        <taxon>Agaricomycotina</taxon>
        <taxon>Agaricomycetes</taxon>
        <taxon>Cantharellales</taxon>
        <taxon>Botryobasidiaceae</taxon>
        <taxon>Botryobasidium</taxon>
    </lineage>
</organism>
<dbReference type="EC" id="3.1.3.48" evidence="2"/>
<dbReference type="FunCoup" id="A0A067LUH9">
    <property type="interactions" value="552"/>
</dbReference>
<dbReference type="AlphaFoldDB" id="A0A067LUH9"/>
<gene>
    <name evidence="6" type="ORF">BOTBODRAFT_39370</name>
</gene>
<dbReference type="GO" id="GO:0008138">
    <property type="term" value="F:protein tyrosine/serine/threonine phosphatase activity"/>
    <property type="evidence" value="ECO:0007669"/>
    <property type="project" value="TreeGrafter"/>
</dbReference>
<dbReference type="Proteomes" id="UP000027195">
    <property type="component" value="Unassembled WGS sequence"/>
</dbReference>
<dbReference type="InParanoid" id="A0A067LUH9"/>
<evidence type="ECO:0000256" key="5">
    <source>
        <dbReference type="SAM" id="MobiDB-lite"/>
    </source>
</evidence>
<comment type="similarity">
    <text evidence="1">Belongs to the protein-tyrosine phosphatase family. Non-receptor class dual specificity subfamily.</text>
</comment>
<dbReference type="OrthoDB" id="2017893at2759"/>
<reference evidence="7" key="1">
    <citation type="journal article" date="2014" name="Proc. Natl. Acad. Sci. U.S.A.">
        <title>Extensive sampling of basidiomycete genomes demonstrates inadequacy of the white-rot/brown-rot paradigm for wood decay fungi.</title>
        <authorList>
            <person name="Riley R."/>
            <person name="Salamov A.A."/>
            <person name="Brown D.W."/>
            <person name="Nagy L.G."/>
            <person name="Floudas D."/>
            <person name="Held B.W."/>
            <person name="Levasseur A."/>
            <person name="Lombard V."/>
            <person name="Morin E."/>
            <person name="Otillar R."/>
            <person name="Lindquist E.A."/>
            <person name="Sun H."/>
            <person name="LaButti K.M."/>
            <person name="Schmutz J."/>
            <person name="Jabbour D."/>
            <person name="Luo H."/>
            <person name="Baker S.E."/>
            <person name="Pisabarro A.G."/>
            <person name="Walton J.D."/>
            <person name="Blanchette R.A."/>
            <person name="Henrissat B."/>
            <person name="Martin F."/>
            <person name="Cullen D."/>
            <person name="Hibbett D.S."/>
            <person name="Grigoriev I.V."/>
        </authorList>
    </citation>
    <scope>NUCLEOTIDE SEQUENCE [LARGE SCALE GENOMIC DNA]</scope>
    <source>
        <strain evidence="7">FD-172 SS1</strain>
    </source>
</reference>
<keyword evidence="4" id="KW-0904">Protein phosphatase</keyword>
<evidence type="ECO:0000256" key="2">
    <source>
        <dbReference type="ARBA" id="ARBA00013064"/>
    </source>
</evidence>
<evidence type="ECO:0000313" key="7">
    <source>
        <dbReference type="Proteomes" id="UP000027195"/>
    </source>
</evidence>
<accession>A0A067LUH9</accession>
<keyword evidence="3" id="KW-0378">Hydrolase</keyword>
<keyword evidence="7" id="KW-1185">Reference proteome</keyword>
<feature type="region of interest" description="Disordered" evidence="5">
    <location>
        <begin position="50"/>
        <end position="73"/>
    </location>
</feature>
<evidence type="ECO:0000256" key="1">
    <source>
        <dbReference type="ARBA" id="ARBA00008601"/>
    </source>
</evidence>
<evidence type="ECO:0000256" key="4">
    <source>
        <dbReference type="ARBA" id="ARBA00022912"/>
    </source>
</evidence>
<proteinExistence type="inferred from homology"/>